<organism evidence="1 2">
    <name type="scientific">Ceratodon purpureus</name>
    <name type="common">Fire moss</name>
    <name type="synonym">Dicranum purpureum</name>
    <dbReference type="NCBI Taxonomy" id="3225"/>
    <lineage>
        <taxon>Eukaryota</taxon>
        <taxon>Viridiplantae</taxon>
        <taxon>Streptophyta</taxon>
        <taxon>Embryophyta</taxon>
        <taxon>Bryophyta</taxon>
        <taxon>Bryophytina</taxon>
        <taxon>Bryopsida</taxon>
        <taxon>Dicranidae</taxon>
        <taxon>Pseudoditrichales</taxon>
        <taxon>Ditrichaceae</taxon>
        <taxon>Ceratodon</taxon>
    </lineage>
</organism>
<evidence type="ECO:0000313" key="1">
    <source>
        <dbReference type="EMBL" id="KAG0585582.1"/>
    </source>
</evidence>
<reference evidence="1" key="1">
    <citation type="submission" date="2020-06" db="EMBL/GenBank/DDBJ databases">
        <title>WGS assembly of Ceratodon purpureus strain R40.</title>
        <authorList>
            <person name="Carey S.B."/>
            <person name="Jenkins J."/>
            <person name="Shu S."/>
            <person name="Lovell J.T."/>
            <person name="Sreedasyam A."/>
            <person name="Maumus F."/>
            <person name="Tiley G.P."/>
            <person name="Fernandez-Pozo N."/>
            <person name="Barry K."/>
            <person name="Chen C."/>
            <person name="Wang M."/>
            <person name="Lipzen A."/>
            <person name="Daum C."/>
            <person name="Saski C.A."/>
            <person name="Payton A.C."/>
            <person name="Mcbreen J.C."/>
            <person name="Conrad R.E."/>
            <person name="Kollar L.M."/>
            <person name="Olsson S."/>
            <person name="Huttunen S."/>
            <person name="Landis J.B."/>
            <person name="Wickett N.J."/>
            <person name="Johnson M.G."/>
            <person name="Rensing S.A."/>
            <person name="Grimwood J."/>
            <person name="Schmutz J."/>
            <person name="Mcdaniel S.F."/>
        </authorList>
    </citation>
    <scope>NUCLEOTIDE SEQUENCE</scope>
    <source>
        <strain evidence="1">R40</strain>
    </source>
</reference>
<protein>
    <submittedName>
        <fullName evidence="1">Uncharacterized protein</fullName>
    </submittedName>
</protein>
<keyword evidence="2" id="KW-1185">Reference proteome</keyword>
<sequence>MAGSENEEESELVTDYVGFDTSSLVCTSAMHVEAALGFGGGTERRMILVESTNSLTDIWNPRLSKLMRGLKFSGLQRLISAEFCGTWSFEPLT</sequence>
<dbReference type="AlphaFoldDB" id="A0A8T0IQX4"/>
<dbReference type="Proteomes" id="UP000822688">
    <property type="component" value="Chromosome 2"/>
</dbReference>
<accession>A0A8T0IQX4</accession>
<dbReference type="EMBL" id="CM026422">
    <property type="protein sequence ID" value="KAG0585582.1"/>
    <property type="molecule type" value="Genomic_DNA"/>
</dbReference>
<comment type="caution">
    <text evidence="1">The sequence shown here is derived from an EMBL/GenBank/DDBJ whole genome shotgun (WGS) entry which is preliminary data.</text>
</comment>
<gene>
    <name evidence="1" type="ORF">KC19_2G022700</name>
</gene>
<evidence type="ECO:0000313" key="2">
    <source>
        <dbReference type="Proteomes" id="UP000822688"/>
    </source>
</evidence>
<name>A0A8T0IQX4_CERPU</name>
<proteinExistence type="predicted"/>